<organism evidence="1 2">
    <name type="scientific">Thioalkalicoccus limnaeus</name>
    <dbReference type="NCBI Taxonomy" id="120681"/>
    <lineage>
        <taxon>Bacteria</taxon>
        <taxon>Pseudomonadati</taxon>
        <taxon>Pseudomonadota</taxon>
        <taxon>Gammaproteobacteria</taxon>
        <taxon>Chromatiales</taxon>
        <taxon>Chromatiaceae</taxon>
        <taxon>Thioalkalicoccus</taxon>
    </lineage>
</organism>
<protein>
    <recommendedName>
        <fullName evidence="3">Helicase ATP-binding domain-containing protein</fullName>
    </recommendedName>
</protein>
<keyword evidence="2" id="KW-1185">Reference proteome</keyword>
<accession>A0ABV4BF84</accession>
<dbReference type="EMBL" id="JBDKXB010000005">
    <property type="protein sequence ID" value="MEY6432012.1"/>
    <property type="molecule type" value="Genomic_DNA"/>
</dbReference>
<dbReference type="RefSeq" id="WP_369666387.1">
    <property type="nucleotide sequence ID" value="NZ_JBDKXB010000005.1"/>
</dbReference>
<gene>
    <name evidence="1" type="ORF">ABC977_06255</name>
</gene>
<reference evidence="1 2" key="1">
    <citation type="submission" date="2024-05" db="EMBL/GenBank/DDBJ databases">
        <title>Genome Sequence and Characterization of the New Strain Purple Sulfur Bacterium of Genus Thioalkalicoccus.</title>
        <authorList>
            <person name="Bryantseva I.A."/>
            <person name="Kyndt J.A."/>
            <person name="Imhoff J.F."/>
        </authorList>
    </citation>
    <scope>NUCLEOTIDE SEQUENCE [LARGE SCALE GENOMIC DNA]</scope>
    <source>
        <strain evidence="1 2">Um2</strain>
    </source>
</reference>
<evidence type="ECO:0000313" key="2">
    <source>
        <dbReference type="Proteomes" id="UP001564408"/>
    </source>
</evidence>
<sequence length="191" mass="20825">MDVFELRKKLVRDYAAYTTSFVQISLVRAAQGLRFLVLDELHTYRGRQGADVALLVRRVRDALDAEHMQCVGTSAIVAGGGTFAEQHKQVAAVATSLFGSPVQPECVIGETLRRATPEPEETATWNRLLAPRPCSSPTPAYARPAVPAAANPWWSTSCPWMCSGSMSFCRFNGRESAAILIDHKCGRGATQ</sequence>
<proteinExistence type="predicted"/>
<dbReference type="Proteomes" id="UP001564408">
    <property type="component" value="Unassembled WGS sequence"/>
</dbReference>
<dbReference type="InterPro" id="IPR027417">
    <property type="entry name" value="P-loop_NTPase"/>
</dbReference>
<dbReference type="Gene3D" id="3.40.50.300">
    <property type="entry name" value="P-loop containing nucleotide triphosphate hydrolases"/>
    <property type="match status" value="1"/>
</dbReference>
<evidence type="ECO:0000313" key="1">
    <source>
        <dbReference type="EMBL" id="MEY6432012.1"/>
    </source>
</evidence>
<evidence type="ECO:0008006" key="3">
    <source>
        <dbReference type="Google" id="ProtNLM"/>
    </source>
</evidence>
<name>A0ABV4BF84_9GAMM</name>
<comment type="caution">
    <text evidence="1">The sequence shown here is derived from an EMBL/GenBank/DDBJ whole genome shotgun (WGS) entry which is preliminary data.</text>
</comment>